<dbReference type="PANTHER" id="PTHR34223:SF34">
    <property type="entry name" value="F-BOX DOMAIN-CONTAINING PROTEIN"/>
    <property type="match status" value="1"/>
</dbReference>
<sequence>MAPEDAAARGRTSGGGDPGGGDHLSGLRDEVLLRVLSHLKAWEAAEEIELSAKRHKGYPTPEYMSFIVDGEDLRKHGVAGEASVKTGLKILKLTHLSLDDTTLSPSCSSVQGHRDRVQVAQALTVIKCKIPKGILSVYAPKLVSLQLSSNFGYVPWIQNLGLLAASNVNQRVHFFGKARAQGLFGGRQGDLIPLTEVLDYGQLPFRHVPQFQNMKFLVTASITLDDSCMSSDSQWTLEDDDKDEFDDDGDFFAHFRVKDSDDNSDSESDQDEEDESDHDGAHSGADGSDDNSEYESTQDEEDESDYDGAHSGAEGSDDNSECESTPDKEDESDHDGTHVGAEDSDGNHGCSGPGDDEDSHTVGNEEIPEEYNNDCGRMFGGVGILFSLSKVRTMDLFAHSGEVLLVRESKTCTDFKNLKTLSLGEWCITPDLDVLADMLQRSPNLENLSVHLDMANKVRVGFKPRASSFACTNLKKVEITCCKHDIVCKLIEFFDVNSIPREKISFHWTASNCVVGRGTVSQAKGKAQTEAEKIPAKQNKAGK</sequence>
<feature type="compositionally biased region" description="Acidic residues" evidence="1">
    <location>
        <begin position="262"/>
        <end position="277"/>
    </location>
</feature>
<organism evidence="2 3">
    <name type="scientific">Miscanthus lutarioriparius</name>
    <dbReference type="NCBI Taxonomy" id="422564"/>
    <lineage>
        <taxon>Eukaryota</taxon>
        <taxon>Viridiplantae</taxon>
        <taxon>Streptophyta</taxon>
        <taxon>Embryophyta</taxon>
        <taxon>Tracheophyta</taxon>
        <taxon>Spermatophyta</taxon>
        <taxon>Magnoliopsida</taxon>
        <taxon>Liliopsida</taxon>
        <taxon>Poales</taxon>
        <taxon>Poaceae</taxon>
        <taxon>PACMAD clade</taxon>
        <taxon>Panicoideae</taxon>
        <taxon>Andropogonodae</taxon>
        <taxon>Andropogoneae</taxon>
        <taxon>Saccharinae</taxon>
        <taxon>Miscanthus</taxon>
    </lineage>
</organism>
<reference evidence="2" key="1">
    <citation type="submission" date="2020-10" db="EMBL/GenBank/DDBJ databases">
        <authorList>
            <person name="Han B."/>
            <person name="Lu T."/>
            <person name="Zhao Q."/>
            <person name="Huang X."/>
            <person name="Zhao Y."/>
        </authorList>
    </citation>
    <scope>NUCLEOTIDE SEQUENCE</scope>
</reference>
<accession>A0A811PNB2</accession>
<dbReference type="EMBL" id="CAJGYO010000007">
    <property type="protein sequence ID" value="CAD6247004.1"/>
    <property type="molecule type" value="Genomic_DNA"/>
</dbReference>
<protein>
    <submittedName>
        <fullName evidence="2">Uncharacterized protein</fullName>
    </submittedName>
</protein>
<comment type="caution">
    <text evidence="2">The sequence shown here is derived from an EMBL/GenBank/DDBJ whole genome shotgun (WGS) entry which is preliminary data.</text>
</comment>
<feature type="region of interest" description="Disordered" evidence="1">
    <location>
        <begin position="254"/>
        <end position="373"/>
    </location>
</feature>
<dbReference type="AlphaFoldDB" id="A0A811PNB2"/>
<feature type="region of interest" description="Disordered" evidence="1">
    <location>
        <begin position="1"/>
        <end position="24"/>
    </location>
</feature>
<evidence type="ECO:0000313" key="3">
    <source>
        <dbReference type="Proteomes" id="UP000604825"/>
    </source>
</evidence>
<gene>
    <name evidence="2" type="ORF">NCGR_LOCUS31235</name>
</gene>
<keyword evidence="3" id="KW-1185">Reference proteome</keyword>
<dbReference type="InterPro" id="IPR053197">
    <property type="entry name" value="F-box_SCFL_complex_component"/>
</dbReference>
<proteinExistence type="predicted"/>
<dbReference type="OrthoDB" id="613373at2759"/>
<name>A0A811PNB2_9POAL</name>
<evidence type="ECO:0000313" key="2">
    <source>
        <dbReference type="EMBL" id="CAD6247004.1"/>
    </source>
</evidence>
<feature type="compositionally biased region" description="Acidic residues" evidence="1">
    <location>
        <begin position="287"/>
        <end position="306"/>
    </location>
</feature>
<feature type="compositionally biased region" description="Gly residues" evidence="1">
    <location>
        <begin position="12"/>
        <end position="23"/>
    </location>
</feature>
<dbReference type="Proteomes" id="UP000604825">
    <property type="component" value="Unassembled WGS sequence"/>
</dbReference>
<dbReference type="PANTHER" id="PTHR34223">
    <property type="entry name" value="OS11G0201299 PROTEIN"/>
    <property type="match status" value="1"/>
</dbReference>
<evidence type="ECO:0000256" key="1">
    <source>
        <dbReference type="SAM" id="MobiDB-lite"/>
    </source>
</evidence>